<feature type="transmembrane region" description="Helical" evidence="7">
    <location>
        <begin position="175"/>
        <end position="199"/>
    </location>
</feature>
<comment type="function">
    <text evidence="7">Part of the tripartite ATP-independent periplasmic (TRAP) transport system.</text>
</comment>
<dbReference type="NCBIfam" id="TIGR00786">
    <property type="entry name" value="dctM"/>
    <property type="match status" value="1"/>
</dbReference>
<feature type="transmembrane region" description="Helical" evidence="7">
    <location>
        <begin position="139"/>
        <end position="163"/>
    </location>
</feature>
<keyword evidence="6 7" id="KW-0472">Membrane</keyword>
<dbReference type="RefSeq" id="WP_226954823.1">
    <property type="nucleotide sequence ID" value="NZ_JACDXW010000005.1"/>
</dbReference>
<comment type="caution">
    <text evidence="7">Lacks conserved residue(s) required for the propagation of feature annotation.</text>
</comment>
<keyword evidence="4 7" id="KW-0812">Transmembrane</keyword>
<evidence type="ECO:0000256" key="1">
    <source>
        <dbReference type="ARBA" id="ARBA00004429"/>
    </source>
</evidence>
<feature type="transmembrane region" description="Helical" evidence="7">
    <location>
        <begin position="276"/>
        <end position="300"/>
    </location>
</feature>
<keyword evidence="5 7" id="KW-1133">Transmembrane helix</keyword>
<keyword evidence="10" id="KW-1185">Reference proteome</keyword>
<reference evidence="9 10" key="1">
    <citation type="submission" date="2020-07" db="EMBL/GenBank/DDBJ databases">
        <title>Pusillimonas sp. nov., isolated from poultry manure in Taiwan.</title>
        <authorList>
            <person name="Lin S.-Y."/>
            <person name="Tang Y.-S."/>
            <person name="Young C.-C."/>
        </authorList>
    </citation>
    <scope>NUCLEOTIDE SEQUENCE [LARGE SCALE GENOMIC DNA]</scope>
    <source>
        <strain evidence="9 10">CC-YST705</strain>
    </source>
</reference>
<feature type="transmembrane region" description="Helical" evidence="7">
    <location>
        <begin position="361"/>
        <end position="385"/>
    </location>
</feature>
<evidence type="ECO:0000256" key="4">
    <source>
        <dbReference type="ARBA" id="ARBA00022692"/>
    </source>
</evidence>
<comment type="subcellular location">
    <subcellularLocation>
        <location evidence="1 7">Cell inner membrane</location>
        <topology evidence="1 7">Multi-pass membrane protein</topology>
    </subcellularLocation>
</comment>
<dbReference type="InterPro" id="IPR004681">
    <property type="entry name" value="TRAP_DctM"/>
</dbReference>
<evidence type="ECO:0000256" key="7">
    <source>
        <dbReference type="RuleBase" id="RU369079"/>
    </source>
</evidence>
<evidence type="ECO:0000256" key="5">
    <source>
        <dbReference type="ARBA" id="ARBA00022989"/>
    </source>
</evidence>
<feature type="transmembrane region" description="Helical" evidence="7">
    <location>
        <begin position="220"/>
        <end position="240"/>
    </location>
</feature>
<feature type="transmembrane region" description="Helical" evidence="7">
    <location>
        <begin position="55"/>
        <end position="73"/>
    </location>
</feature>
<accession>A0ABS8CE10</accession>
<organism evidence="9 10">
    <name type="scientific">Mesopusillimonas faecipullorum</name>
    <dbReference type="NCBI Taxonomy" id="2755040"/>
    <lineage>
        <taxon>Bacteria</taxon>
        <taxon>Pseudomonadati</taxon>
        <taxon>Pseudomonadota</taxon>
        <taxon>Betaproteobacteria</taxon>
        <taxon>Burkholderiales</taxon>
        <taxon>Alcaligenaceae</taxon>
        <taxon>Mesopusillimonas</taxon>
    </lineage>
</organism>
<dbReference type="PANTHER" id="PTHR33362:SF5">
    <property type="entry name" value="C4-DICARBOXYLATE TRAP TRANSPORTER LARGE PERMEASE PROTEIN DCTM"/>
    <property type="match status" value="1"/>
</dbReference>
<dbReference type="PIRSF" id="PIRSF006066">
    <property type="entry name" value="HI0050"/>
    <property type="match status" value="1"/>
</dbReference>
<gene>
    <name evidence="9" type="ORF">H0484_11000</name>
</gene>
<comment type="similarity">
    <text evidence="7">Belongs to the TRAP transporter large permease family.</text>
</comment>
<feature type="transmembrane region" description="Helical" evidence="7">
    <location>
        <begin position="246"/>
        <end position="264"/>
    </location>
</feature>
<proteinExistence type="inferred from homology"/>
<comment type="subunit">
    <text evidence="7">The complex comprises the extracytoplasmic solute receptor protein and the two transmembrane proteins.</text>
</comment>
<feature type="transmembrane region" description="Helical" evidence="7">
    <location>
        <begin position="405"/>
        <end position="426"/>
    </location>
</feature>
<comment type="caution">
    <text evidence="9">The sequence shown here is derived from an EMBL/GenBank/DDBJ whole genome shotgun (WGS) entry which is preliminary data.</text>
</comment>
<keyword evidence="3 7" id="KW-0997">Cell inner membrane</keyword>
<feature type="transmembrane region" description="Helical" evidence="7">
    <location>
        <begin position="320"/>
        <end position="349"/>
    </location>
</feature>
<evidence type="ECO:0000259" key="8">
    <source>
        <dbReference type="Pfam" id="PF06808"/>
    </source>
</evidence>
<dbReference type="Pfam" id="PF06808">
    <property type="entry name" value="DctM"/>
    <property type="match status" value="1"/>
</dbReference>
<evidence type="ECO:0000313" key="10">
    <source>
        <dbReference type="Proteomes" id="UP000776983"/>
    </source>
</evidence>
<name>A0ABS8CE10_9BURK</name>
<dbReference type="EMBL" id="JACDXW010000005">
    <property type="protein sequence ID" value="MCB5364275.1"/>
    <property type="molecule type" value="Genomic_DNA"/>
</dbReference>
<dbReference type="InterPro" id="IPR010656">
    <property type="entry name" value="DctM"/>
</dbReference>
<evidence type="ECO:0000313" key="9">
    <source>
        <dbReference type="EMBL" id="MCB5364275.1"/>
    </source>
</evidence>
<evidence type="ECO:0000256" key="2">
    <source>
        <dbReference type="ARBA" id="ARBA00022475"/>
    </source>
</evidence>
<keyword evidence="2" id="KW-1003">Cell membrane</keyword>
<dbReference type="PANTHER" id="PTHR33362">
    <property type="entry name" value="SIALIC ACID TRAP TRANSPORTER PERMEASE PROTEIN SIAT-RELATED"/>
    <property type="match status" value="1"/>
</dbReference>
<feature type="domain" description="TRAP C4-dicarboxylate transport system permease DctM subunit" evidence="8">
    <location>
        <begin position="9"/>
        <end position="420"/>
    </location>
</feature>
<protein>
    <recommendedName>
        <fullName evidence="7">TRAP transporter large permease protein</fullName>
    </recommendedName>
</protein>
<sequence length="430" mass="45301">MTSSLFIGLAALFVLAAIGVPIAISMALAGFLGFGLVVGWPGALSMVGQTAFDTAFSYNLAILPLFILMGNFITRARLSEDLYSAAYSFVGHLRGGLALSTLMACTGFSAVCGSSLATAATMSRVTMPSMRKFGYKDSLATGAIAAGGTLGILIPPSVALVLYGLMTNTDIDKLFIAGIVPGLLGLGFYCAAAYLVAVFDPAAGPPGERTSWPERLRVMRRVWGVATLFLVVIGGIYLGVFTSTEAAGIGAGFACVFAIVRGGMGVRECFEVLVETARMTAMLFIVVIGALIFSNFVNVGGLLQALEAWVKVMNLSPTEVLVGVLVVYIVLGLVLESMSMMLLTVPIFFPLMMNYGFDPIWFGIIVVVVTEISLITPPLGMNIFVLRATLPDVATNTIVRGVLPFVVADVFRLALLAAVPIITLFLPNSL</sequence>
<evidence type="ECO:0000256" key="3">
    <source>
        <dbReference type="ARBA" id="ARBA00022519"/>
    </source>
</evidence>
<feature type="transmembrane region" description="Helical" evidence="7">
    <location>
        <begin position="93"/>
        <end position="118"/>
    </location>
</feature>
<evidence type="ECO:0000256" key="6">
    <source>
        <dbReference type="ARBA" id="ARBA00023136"/>
    </source>
</evidence>
<dbReference type="Proteomes" id="UP000776983">
    <property type="component" value="Unassembled WGS sequence"/>
</dbReference>
<keyword evidence="7" id="KW-0813">Transport</keyword>